<protein>
    <submittedName>
        <fullName evidence="2">Uncharacterized protein</fullName>
    </submittedName>
</protein>
<sequence length="135" mass="14586">MSSTKPCNSLLLPARQIRVAVREQEAPNFLFRLDSLIVNDNGCVISDAITGLRFPFAGIESGYWDGREGPSEAPPMPRPRGSSGNTRCKRNNAYVVNPLFQPAARVLIVLGAHGGRRTITIMPPSVAIEVARDGA</sequence>
<accession>A0ABS8KD23</accession>
<comment type="caution">
    <text evidence="2">The sequence shown here is derived from an EMBL/GenBank/DDBJ whole genome shotgun (WGS) entry which is preliminary data.</text>
</comment>
<feature type="region of interest" description="Disordered" evidence="1">
    <location>
        <begin position="65"/>
        <end position="88"/>
    </location>
</feature>
<gene>
    <name evidence="2" type="ORF">LJ655_10845</name>
</gene>
<evidence type="ECO:0000313" key="2">
    <source>
        <dbReference type="EMBL" id="MCC8402383.1"/>
    </source>
</evidence>
<evidence type="ECO:0000256" key="1">
    <source>
        <dbReference type="SAM" id="MobiDB-lite"/>
    </source>
</evidence>
<dbReference type="EMBL" id="JAJITC010000005">
    <property type="protein sequence ID" value="MCC8402383.1"/>
    <property type="molecule type" value="Genomic_DNA"/>
</dbReference>
<reference evidence="2 3" key="1">
    <citation type="submission" date="2021-11" db="EMBL/GenBank/DDBJ databases">
        <authorList>
            <person name="Oh E.-T."/>
            <person name="Kim S.-B."/>
        </authorList>
    </citation>
    <scope>NUCLEOTIDE SEQUENCE [LARGE SCALE GENOMIC DNA]</scope>
    <source>
        <strain evidence="2 3">MMS20-SJTN17</strain>
    </source>
</reference>
<keyword evidence="3" id="KW-1185">Reference proteome</keyword>
<dbReference type="RefSeq" id="WP_230561242.1">
    <property type="nucleotide sequence ID" value="NZ_JAJITC010000005.1"/>
</dbReference>
<dbReference type="Proteomes" id="UP001430614">
    <property type="component" value="Unassembled WGS sequence"/>
</dbReference>
<organism evidence="2 3">
    <name type="scientific">Paraburkholderia translucens</name>
    <dbReference type="NCBI Taxonomy" id="2886945"/>
    <lineage>
        <taxon>Bacteria</taxon>
        <taxon>Pseudomonadati</taxon>
        <taxon>Pseudomonadota</taxon>
        <taxon>Betaproteobacteria</taxon>
        <taxon>Burkholderiales</taxon>
        <taxon>Burkholderiaceae</taxon>
        <taxon>Paraburkholderia</taxon>
    </lineage>
</organism>
<evidence type="ECO:0000313" key="3">
    <source>
        <dbReference type="Proteomes" id="UP001430614"/>
    </source>
</evidence>
<proteinExistence type="predicted"/>
<name>A0ABS8KD23_9BURK</name>